<dbReference type="PANTHER" id="PTHR43050:SF1">
    <property type="entry name" value="SERINE RACEMASE"/>
    <property type="match status" value="1"/>
</dbReference>
<dbReference type="GO" id="GO:0070179">
    <property type="term" value="P:D-serine biosynthetic process"/>
    <property type="evidence" value="ECO:0007669"/>
    <property type="project" value="TreeGrafter"/>
</dbReference>
<evidence type="ECO:0000256" key="1">
    <source>
        <dbReference type="ARBA" id="ARBA00001913"/>
    </source>
</evidence>
<gene>
    <name evidence="10" type="ORF">D0433_07080</name>
</gene>
<comment type="caution">
    <text evidence="10">The sequence shown here is derived from an EMBL/GenBank/DDBJ whole genome shotgun (WGS) entry which is preliminary data.</text>
</comment>
<dbReference type="EMBL" id="PHFL01000045">
    <property type="protein sequence ID" value="RFM24224.1"/>
    <property type="molecule type" value="Genomic_DNA"/>
</dbReference>
<keyword evidence="7" id="KW-0663">Pyridoxal phosphate</keyword>
<accession>A0A395M2T0</accession>
<comment type="cofactor">
    <cofactor evidence="3">
        <name>Mn(2+)</name>
        <dbReference type="ChEBI" id="CHEBI:29035"/>
    </cofactor>
</comment>
<evidence type="ECO:0000256" key="8">
    <source>
        <dbReference type="ARBA" id="ARBA00023239"/>
    </source>
</evidence>
<dbReference type="GO" id="GO:0030378">
    <property type="term" value="F:serine racemase activity"/>
    <property type="evidence" value="ECO:0007669"/>
    <property type="project" value="TreeGrafter"/>
</dbReference>
<proteinExistence type="inferred from homology"/>
<dbReference type="FunFam" id="3.40.50.1100:FF:000005">
    <property type="entry name" value="Threonine dehydratase catabolic"/>
    <property type="match status" value="1"/>
</dbReference>
<dbReference type="CDD" id="cd01562">
    <property type="entry name" value="Thr-dehyd"/>
    <property type="match status" value="1"/>
</dbReference>
<dbReference type="Pfam" id="PF00291">
    <property type="entry name" value="PALP"/>
    <property type="match status" value="1"/>
</dbReference>
<keyword evidence="6" id="KW-0460">Magnesium</keyword>
<evidence type="ECO:0000256" key="3">
    <source>
        <dbReference type="ARBA" id="ARBA00001936"/>
    </source>
</evidence>
<comment type="similarity">
    <text evidence="5">Belongs to the serine/threonine dehydratase family.</text>
</comment>
<dbReference type="GO" id="GO:0005524">
    <property type="term" value="F:ATP binding"/>
    <property type="evidence" value="ECO:0007669"/>
    <property type="project" value="TreeGrafter"/>
</dbReference>
<sequence>MSPTLQDIQLAAQRIANYAHRTPVLTCQSLDAMVGASLFFKCENFQKVGAFKFRGACNAVFSLSEQELKRGVATHSSGNHAAALALAARLRGTSATIVMPHTAPAIKKAAVASYGARIVFCEPTLKAREETLAAEVAQSGATVIHPYNDERVIAGQGTAALELLAEVANLDIVMTPVGGGGLLAGTAIAVTACSPKTKVIGAEPAGADDAHRSLRAGRILPSLSPKTVADGLLTSLGDRTFPIIQEKVTDIVTVSEEAIISAMRHIWERMKIVIEPSCAVPFAALLEEKVNVKGQRVGIILTGGNVDLDRLPWQQSESAKKVHAHA</sequence>
<keyword evidence="8" id="KW-0456">Lyase</keyword>
<evidence type="ECO:0000259" key="9">
    <source>
        <dbReference type="Pfam" id="PF00291"/>
    </source>
</evidence>
<dbReference type="PANTHER" id="PTHR43050">
    <property type="entry name" value="SERINE / THREONINE RACEMASE FAMILY MEMBER"/>
    <property type="match status" value="1"/>
</dbReference>
<dbReference type="GO" id="GO:0000287">
    <property type="term" value="F:magnesium ion binding"/>
    <property type="evidence" value="ECO:0007669"/>
    <property type="project" value="TreeGrafter"/>
</dbReference>
<dbReference type="InterPro" id="IPR001926">
    <property type="entry name" value="TrpB-like_PALP"/>
</dbReference>
<dbReference type="Proteomes" id="UP000266389">
    <property type="component" value="Unassembled WGS sequence"/>
</dbReference>
<dbReference type="GO" id="GO:0030170">
    <property type="term" value="F:pyridoxal phosphate binding"/>
    <property type="evidence" value="ECO:0007669"/>
    <property type="project" value="InterPro"/>
</dbReference>
<protein>
    <submittedName>
        <fullName evidence="10">Pyridoxal-phosphate dependent enzyme</fullName>
    </submittedName>
</protein>
<comment type="cofactor">
    <cofactor evidence="1">
        <name>Ca(2+)</name>
        <dbReference type="ChEBI" id="CHEBI:29108"/>
    </cofactor>
</comment>
<evidence type="ECO:0000256" key="6">
    <source>
        <dbReference type="ARBA" id="ARBA00022842"/>
    </source>
</evidence>
<feature type="domain" description="Tryptophan synthase beta chain-like PALP" evidence="9">
    <location>
        <begin position="19"/>
        <end position="303"/>
    </location>
</feature>
<evidence type="ECO:0000313" key="10">
    <source>
        <dbReference type="EMBL" id="RFM24224.1"/>
    </source>
</evidence>
<comment type="cofactor">
    <cofactor evidence="2">
        <name>pyridoxal 5'-phosphate</name>
        <dbReference type="ChEBI" id="CHEBI:597326"/>
    </cofactor>
</comment>
<evidence type="ECO:0000256" key="2">
    <source>
        <dbReference type="ARBA" id="ARBA00001933"/>
    </source>
</evidence>
<organism evidence="10 11">
    <name type="scientific">Candidatus Thermochlorobacter aerophilus</name>
    <dbReference type="NCBI Taxonomy" id="1868324"/>
    <lineage>
        <taxon>Bacteria</taxon>
        <taxon>Pseudomonadati</taxon>
        <taxon>Chlorobiota</taxon>
        <taxon>Chlorobiia</taxon>
        <taxon>Chlorobiales</taxon>
        <taxon>Candidatus Thermochlorobacteriaceae</taxon>
        <taxon>Candidatus Thermochlorobacter</taxon>
    </lineage>
</organism>
<dbReference type="InterPro" id="IPR000634">
    <property type="entry name" value="Ser/Thr_deHydtase_PyrdxlP-BS"/>
</dbReference>
<dbReference type="PROSITE" id="PS00165">
    <property type="entry name" value="DEHYDRATASE_SER_THR"/>
    <property type="match status" value="1"/>
</dbReference>
<dbReference type="Gene3D" id="3.40.50.1100">
    <property type="match status" value="2"/>
</dbReference>
<reference evidence="10 11" key="1">
    <citation type="journal article" date="2011" name="ISME J.">
        <title>Community ecology of hot spring cyanobacterial mats: predominant populations and their functional potential.</title>
        <authorList>
            <person name="Klatt C.G."/>
            <person name="Wood J.M."/>
            <person name="Rusch D.B."/>
            <person name="Bateson M.M."/>
            <person name="Hamamura N."/>
            <person name="Heidelberg J.F."/>
            <person name="Grossman A.R."/>
            <person name="Bhaya D."/>
            <person name="Cohan F.M."/>
            <person name="Kuhl M."/>
            <person name="Bryant D.A."/>
            <person name="Ward D.M."/>
        </authorList>
    </citation>
    <scope>NUCLEOTIDE SEQUENCE [LARGE SCALE GENOMIC DNA]</scope>
    <source>
        <strain evidence="10">OS</strain>
    </source>
</reference>
<name>A0A395M2T0_9BACT</name>
<evidence type="ECO:0000256" key="7">
    <source>
        <dbReference type="ARBA" id="ARBA00022898"/>
    </source>
</evidence>
<comment type="cofactor">
    <cofactor evidence="4">
        <name>Mg(2+)</name>
        <dbReference type="ChEBI" id="CHEBI:18420"/>
    </cofactor>
</comment>
<dbReference type="GO" id="GO:0003941">
    <property type="term" value="F:L-serine ammonia-lyase activity"/>
    <property type="evidence" value="ECO:0007669"/>
    <property type="project" value="TreeGrafter"/>
</dbReference>
<dbReference type="GO" id="GO:0018114">
    <property type="term" value="F:threonine racemase activity"/>
    <property type="evidence" value="ECO:0007669"/>
    <property type="project" value="TreeGrafter"/>
</dbReference>
<evidence type="ECO:0000256" key="5">
    <source>
        <dbReference type="ARBA" id="ARBA00010869"/>
    </source>
</evidence>
<evidence type="ECO:0000256" key="4">
    <source>
        <dbReference type="ARBA" id="ARBA00001946"/>
    </source>
</evidence>
<dbReference type="SUPFAM" id="SSF53686">
    <property type="entry name" value="Tryptophan synthase beta subunit-like PLP-dependent enzymes"/>
    <property type="match status" value="1"/>
</dbReference>
<dbReference type="FunFam" id="3.40.50.1100:FF:000007">
    <property type="entry name" value="L-threonine dehydratase catabolic TdcB"/>
    <property type="match status" value="1"/>
</dbReference>
<dbReference type="InterPro" id="IPR036052">
    <property type="entry name" value="TrpB-like_PALP_sf"/>
</dbReference>
<evidence type="ECO:0000313" key="11">
    <source>
        <dbReference type="Proteomes" id="UP000266389"/>
    </source>
</evidence>
<dbReference type="AlphaFoldDB" id="A0A395M2T0"/>